<evidence type="ECO:0000256" key="5">
    <source>
        <dbReference type="SAM" id="Phobius"/>
    </source>
</evidence>
<dbReference type="AlphaFoldDB" id="A0A6P7WSK9"/>
<dbReference type="GO" id="GO:0016020">
    <property type="term" value="C:membrane"/>
    <property type="evidence" value="ECO:0007669"/>
    <property type="project" value="UniProtKB-SubCell"/>
</dbReference>
<dbReference type="Proteomes" id="UP000515156">
    <property type="component" value="Chromosome 14"/>
</dbReference>
<keyword evidence="4" id="KW-0325">Glycoprotein</keyword>
<feature type="signal peptide" evidence="6">
    <location>
        <begin position="1"/>
        <end position="17"/>
    </location>
</feature>
<dbReference type="RefSeq" id="XP_030043363.1">
    <property type="nucleotide sequence ID" value="XM_030187503.1"/>
</dbReference>
<organism evidence="8 9">
    <name type="scientific">Microcaecilia unicolor</name>
    <dbReference type="NCBI Taxonomy" id="1415580"/>
    <lineage>
        <taxon>Eukaryota</taxon>
        <taxon>Metazoa</taxon>
        <taxon>Chordata</taxon>
        <taxon>Craniata</taxon>
        <taxon>Vertebrata</taxon>
        <taxon>Euteleostomi</taxon>
        <taxon>Amphibia</taxon>
        <taxon>Gymnophiona</taxon>
        <taxon>Siphonopidae</taxon>
        <taxon>Microcaecilia</taxon>
    </lineage>
</organism>
<evidence type="ECO:0000256" key="6">
    <source>
        <dbReference type="SAM" id="SignalP"/>
    </source>
</evidence>
<evidence type="ECO:0000313" key="8">
    <source>
        <dbReference type="Proteomes" id="UP000515156"/>
    </source>
</evidence>
<keyword evidence="5" id="KW-0812">Transmembrane</keyword>
<dbReference type="PANTHER" id="PTHR12080">
    <property type="entry name" value="SIGNALING LYMPHOCYTIC ACTIVATION MOLECULE"/>
    <property type="match status" value="1"/>
</dbReference>
<dbReference type="PROSITE" id="PS50835">
    <property type="entry name" value="IG_LIKE"/>
    <property type="match status" value="1"/>
</dbReference>
<keyword evidence="3 5" id="KW-0472">Membrane</keyword>
<dbReference type="InParanoid" id="A0A6P7WSK9"/>
<accession>A0A6P7WSK9</accession>
<dbReference type="InterPro" id="IPR007110">
    <property type="entry name" value="Ig-like_dom"/>
</dbReference>
<dbReference type="OrthoDB" id="8963224at2759"/>
<dbReference type="GeneID" id="115457849"/>
<sequence length="285" mass="31599">MQTVCVLLILLPCQVWPVIVDSSILVQGVVGESVSLKADLPQDFEIREIIWKHLTSKEEIVAMSFKGSVETLYRSRFLERIRLLSNFSLEISQLELGDSGTFKALLVGTEGQLLMRTLQLTVYEKVSKPTIRVFISGTDLHHFSGSRCEVFLTCTTQNGSDVSYIWQRKDGVLGNETYSFLDGGKVLRIQLEPSDSQAAFSCTATNPVSQELTAVIPWSNCKGKTDNKVTACEYKYLLFIILPLLILFFSAAITGIIYFMKCSGKKPLKGSENGTEEDGNASSLV</sequence>
<name>A0A6P7WSK9_9AMPH</name>
<reference evidence="9" key="1">
    <citation type="submission" date="2025-08" db="UniProtKB">
        <authorList>
            <consortium name="RefSeq"/>
        </authorList>
    </citation>
    <scope>IDENTIFICATION</scope>
</reference>
<comment type="subcellular location">
    <subcellularLocation>
        <location evidence="1">Membrane</location>
    </subcellularLocation>
</comment>
<evidence type="ECO:0000256" key="3">
    <source>
        <dbReference type="ARBA" id="ARBA00023136"/>
    </source>
</evidence>
<keyword evidence="8" id="KW-1185">Reference proteome</keyword>
<evidence type="ECO:0000256" key="4">
    <source>
        <dbReference type="ARBA" id="ARBA00023180"/>
    </source>
</evidence>
<gene>
    <name evidence="9" type="primary">SLAMF8</name>
</gene>
<keyword evidence="5" id="KW-1133">Transmembrane helix</keyword>
<feature type="transmembrane region" description="Helical" evidence="5">
    <location>
        <begin position="236"/>
        <end position="259"/>
    </location>
</feature>
<evidence type="ECO:0000259" key="7">
    <source>
        <dbReference type="PROSITE" id="PS50835"/>
    </source>
</evidence>
<dbReference type="CDD" id="cd00096">
    <property type="entry name" value="Ig"/>
    <property type="match status" value="1"/>
</dbReference>
<dbReference type="FunCoup" id="A0A6P7WSK9">
    <property type="interactions" value="13"/>
</dbReference>
<keyword evidence="2 6" id="KW-0732">Signal</keyword>
<dbReference type="CTD" id="56833"/>
<protein>
    <submittedName>
        <fullName evidence="9">SLAM family member 8</fullName>
    </submittedName>
</protein>
<feature type="domain" description="Ig-like" evidence="7">
    <location>
        <begin position="129"/>
        <end position="213"/>
    </location>
</feature>
<dbReference type="Gene3D" id="2.60.40.10">
    <property type="entry name" value="Immunoglobulins"/>
    <property type="match status" value="2"/>
</dbReference>
<dbReference type="PANTHER" id="PTHR12080:SF92">
    <property type="entry name" value="SLAM FAMILY MEMBER 8"/>
    <property type="match status" value="1"/>
</dbReference>
<dbReference type="SUPFAM" id="SSF48726">
    <property type="entry name" value="Immunoglobulin"/>
    <property type="match status" value="2"/>
</dbReference>
<evidence type="ECO:0000313" key="9">
    <source>
        <dbReference type="RefSeq" id="XP_030043363.1"/>
    </source>
</evidence>
<feature type="chain" id="PRO_5028429702" evidence="6">
    <location>
        <begin position="18"/>
        <end position="285"/>
    </location>
</feature>
<dbReference type="KEGG" id="muo:115457849"/>
<dbReference type="InterPro" id="IPR015631">
    <property type="entry name" value="CD2/SLAM_rcpt"/>
</dbReference>
<dbReference type="InterPro" id="IPR036179">
    <property type="entry name" value="Ig-like_dom_sf"/>
</dbReference>
<dbReference type="InterPro" id="IPR013783">
    <property type="entry name" value="Ig-like_fold"/>
</dbReference>
<evidence type="ECO:0000256" key="1">
    <source>
        <dbReference type="ARBA" id="ARBA00004370"/>
    </source>
</evidence>
<proteinExistence type="predicted"/>
<evidence type="ECO:0000256" key="2">
    <source>
        <dbReference type="ARBA" id="ARBA00022729"/>
    </source>
</evidence>